<dbReference type="InterPro" id="IPR009061">
    <property type="entry name" value="DNA-bd_dom_put_sf"/>
</dbReference>
<dbReference type="AlphaFoldDB" id="A0A085BI42"/>
<dbReference type="SUPFAM" id="SSF46955">
    <property type="entry name" value="Putative DNA-binding domain"/>
    <property type="match status" value="1"/>
</dbReference>
<organism evidence="1 2">
    <name type="scientific">Epilithonimonas lactis</name>
    <dbReference type="NCBI Taxonomy" id="421072"/>
    <lineage>
        <taxon>Bacteria</taxon>
        <taxon>Pseudomonadati</taxon>
        <taxon>Bacteroidota</taxon>
        <taxon>Flavobacteriia</taxon>
        <taxon>Flavobacteriales</taxon>
        <taxon>Weeksellaceae</taxon>
        <taxon>Chryseobacterium group</taxon>
        <taxon>Epilithonimonas</taxon>
    </lineage>
</organism>
<dbReference type="Proteomes" id="UP000028623">
    <property type="component" value="Unassembled WGS sequence"/>
</dbReference>
<dbReference type="STRING" id="421072.SAMN04488097_2468"/>
<proteinExistence type="predicted"/>
<accession>A0A085BI42</accession>
<gene>
    <name evidence="1" type="ORF">IO89_09255</name>
</gene>
<dbReference type="OrthoDB" id="1028470at2"/>
<evidence type="ECO:0000313" key="1">
    <source>
        <dbReference type="EMBL" id="KFC22137.1"/>
    </source>
</evidence>
<protein>
    <submittedName>
        <fullName evidence="1">Uncharacterized protein</fullName>
    </submittedName>
</protein>
<keyword evidence="2" id="KW-1185">Reference proteome</keyword>
<comment type="caution">
    <text evidence="1">The sequence shown here is derived from an EMBL/GenBank/DDBJ whole genome shotgun (WGS) entry which is preliminary data.</text>
</comment>
<reference evidence="1 2" key="1">
    <citation type="submission" date="2014-07" db="EMBL/GenBank/DDBJ databases">
        <title>Epilithonimonas lactis LMG 22401 Genome.</title>
        <authorList>
            <person name="Pipes S.E."/>
            <person name="Stropko S.J."/>
        </authorList>
    </citation>
    <scope>NUCLEOTIDE SEQUENCE [LARGE SCALE GENOMIC DNA]</scope>
    <source>
        <strain evidence="1 2">LMG 24401</strain>
    </source>
</reference>
<dbReference type="RefSeq" id="WP_034975572.1">
    <property type="nucleotide sequence ID" value="NZ_FOFI01000003.1"/>
</dbReference>
<evidence type="ECO:0000313" key="2">
    <source>
        <dbReference type="Proteomes" id="UP000028623"/>
    </source>
</evidence>
<sequence>MKNKNNFTLEDLFLYIANSYQELTDLLKERLPIPVNHQETDYKDAADAKRELKISDSTLYRWRKEGLIDFVIRKGKIYYDISSVLKKKR</sequence>
<name>A0A085BI42_9FLAO</name>
<dbReference type="EMBL" id="JPLY01000003">
    <property type="protein sequence ID" value="KFC22137.1"/>
    <property type="molecule type" value="Genomic_DNA"/>
</dbReference>